<dbReference type="GO" id="GO:0008270">
    <property type="term" value="F:zinc ion binding"/>
    <property type="evidence" value="ECO:0007669"/>
    <property type="project" value="UniProtKB-KW"/>
</dbReference>
<evidence type="ECO:0000313" key="12">
    <source>
        <dbReference type="Proteomes" id="UP001457282"/>
    </source>
</evidence>
<keyword evidence="4" id="KW-0479">Metal-binding</keyword>
<dbReference type="EC" id="2.3.2.27" evidence="2"/>
<evidence type="ECO:0000256" key="2">
    <source>
        <dbReference type="ARBA" id="ARBA00012483"/>
    </source>
</evidence>
<dbReference type="Gene3D" id="3.30.40.10">
    <property type="entry name" value="Zinc/RING finger domain, C3HC4 (zinc finger)"/>
    <property type="match status" value="1"/>
</dbReference>
<proteinExistence type="predicted"/>
<dbReference type="GO" id="GO:0016567">
    <property type="term" value="P:protein ubiquitination"/>
    <property type="evidence" value="ECO:0007669"/>
    <property type="project" value="TreeGrafter"/>
</dbReference>
<comment type="caution">
    <text evidence="11">The sequence shown here is derived from an EMBL/GenBank/DDBJ whole genome shotgun (WGS) entry which is preliminary data.</text>
</comment>
<evidence type="ECO:0000256" key="1">
    <source>
        <dbReference type="ARBA" id="ARBA00000900"/>
    </source>
</evidence>
<keyword evidence="12" id="KW-1185">Reference proteome</keyword>
<gene>
    <name evidence="11" type="ORF">M0R45_022252</name>
</gene>
<accession>A0AAW1XFG6</accession>
<comment type="catalytic activity">
    <reaction evidence="1">
        <text>S-ubiquitinyl-[E2 ubiquitin-conjugating enzyme]-L-cysteine + [acceptor protein]-L-lysine = [E2 ubiquitin-conjugating enzyme]-L-cysteine + N(6)-ubiquitinyl-[acceptor protein]-L-lysine.</text>
        <dbReference type="EC" id="2.3.2.27"/>
    </reaction>
</comment>
<evidence type="ECO:0000313" key="11">
    <source>
        <dbReference type="EMBL" id="KAK9935140.1"/>
    </source>
</evidence>
<protein>
    <recommendedName>
        <fullName evidence="2">RING-type E3 ubiquitin transferase</fullName>
        <ecNumber evidence="2">2.3.2.27</ecNumber>
    </recommendedName>
</protein>
<evidence type="ECO:0000256" key="5">
    <source>
        <dbReference type="ARBA" id="ARBA00022771"/>
    </source>
</evidence>
<dbReference type="GO" id="GO:0061630">
    <property type="term" value="F:ubiquitin protein ligase activity"/>
    <property type="evidence" value="ECO:0007669"/>
    <property type="project" value="UniProtKB-EC"/>
</dbReference>
<dbReference type="InterPro" id="IPR013083">
    <property type="entry name" value="Znf_RING/FYVE/PHD"/>
</dbReference>
<dbReference type="SUPFAM" id="SSF57850">
    <property type="entry name" value="RING/U-box"/>
    <property type="match status" value="1"/>
</dbReference>
<evidence type="ECO:0000256" key="8">
    <source>
        <dbReference type="PROSITE-ProRule" id="PRU00175"/>
    </source>
</evidence>
<keyword evidence="6" id="KW-0833">Ubl conjugation pathway</keyword>
<evidence type="ECO:0000256" key="9">
    <source>
        <dbReference type="SAM" id="MobiDB-lite"/>
    </source>
</evidence>
<name>A0AAW1XFG6_RUBAR</name>
<dbReference type="PROSITE" id="PS50089">
    <property type="entry name" value="ZF_RING_2"/>
    <property type="match status" value="1"/>
</dbReference>
<keyword evidence="3" id="KW-0808">Transferase</keyword>
<dbReference type="SMART" id="SM00184">
    <property type="entry name" value="RING"/>
    <property type="match status" value="1"/>
</dbReference>
<feature type="region of interest" description="Disordered" evidence="9">
    <location>
        <begin position="167"/>
        <end position="216"/>
    </location>
</feature>
<feature type="compositionally biased region" description="Acidic residues" evidence="9">
    <location>
        <begin position="188"/>
        <end position="198"/>
    </location>
</feature>
<keyword evidence="7" id="KW-0862">Zinc</keyword>
<evidence type="ECO:0000256" key="4">
    <source>
        <dbReference type="ARBA" id="ARBA00022723"/>
    </source>
</evidence>
<dbReference type="PANTHER" id="PTHR15710:SF132">
    <property type="entry name" value="E3 UBIQUITIN-PROTEIN LIGASE MPSR1"/>
    <property type="match status" value="1"/>
</dbReference>
<organism evidence="11 12">
    <name type="scientific">Rubus argutus</name>
    <name type="common">Southern blackberry</name>
    <dbReference type="NCBI Taxonomy" id="59490"/>
    <lineage>
        <taxon>Eukaryota</taxon>
        <taxon>Viridiplantae</taxon>
        <taxon>Streptophyta</taxon>
        <taxon>Embryophyta</taxon>
        <taxon>Tracheophyta</taxon>
        <taxon>Spermatophyta</taxon>
        <taxon>Magnoliopsida</taxon>
        <taxon>eudicotyledons</taxon>
        <taxon>Gunneridae</taxon>
        <taxon>Pentapetalae</taxon>
        <taxon>rosids</taxon>
        <taxon>fabids</taxon>
        <taxon>Rosales</taxon>
        <taxon>Rosaceae</taxon>
        <taxon>Rosoideae</taxon>
        <taxon>Rosoideae incertae sedis</taxon>
        <taxon>Rubus</taxon>
    </lineage>
</organism>
<feature type="domain" description="RING-type" evidence="10">
    <location>
        <begin position="117"/>
        <end position="158"/>
    </location>
</feature>
<feature type="compositionally biased region" description="Acidic residues" evidence="9">
    <location>
        <begin position="207"/>
        <end position="216"/>
    </location>
</feature>
<dbReference type="Proteomes" id="UP001457282">
    <property type="component" value="Unassembled WGS sequence"/>
</dbReference>
<evidence type="ECO:0000259" key="10">
    <source>
        <dbReference type="PROSITE" id="PS50089"/>
    </source>
</evidence>
<dbReference type="EMBL" id="JBEDUW010000004">
    <property type="protein sequence ID" value="KAK9935140.1"/>
    <property type="molecule type" value="Genomic_DNA"/>
</dbReference>
<reference evidence="11 12" key="1">
    <citation type="journal article" date="2023" name="G3 (Bethesda)">
        <title>A chromosome-length genome assembly and annotation of blackberry (Rubus argutus, cv. 'Hillquist').</title>
        <authorList>
            <person name="Bruna T."/>
            <person name="Aryal R."/>
            <person name="Dudchenko O."/>
            <person name="Sargent D.J."/>
            <person name="Mead D."/>
            <person name="Buti M."/>
            <person name="Cavallini A."/>
            <person name="Hytonen T."/>
            <person name="Andres J."/>
            <person name="Pham M."/>
            <person name="Weisz D."/>
            <person name="Mascagni F."/>
            <person name="Usai G."/>
            <person name="Natali L."/>
            <person name="Bassil N."/>
            <person name="Fernandez G.E."/>
            <person name="Lomsadze A."/>
            <person name="Armour M."/>
            <person name="Olukolu B."/>
            <person name="Poorten T."/>
            <person name="Britton C."/>
            <person name="Davik J."/>
            <person name="Ashrafi H."/>
            <person name="Aiden E.L."/>
            <person name="Borodovsky M."/>
            <person name="Worthington M."/>
        </authorList>
    </citation>
    <scope>NUCLEOTIDE SEQUENCE [LARGE SCALE GENOMIC DNA]</scope>
    <source>
        <strain evidence="11">PI 553951</strain>
    </source>
</reference>
<sequence length="216" mass="23433">MASEAAVSEFASFFERLRRDRDLPPIIPFIMGLAVGRSTSDPQNPDQEENAPARARARADRLVVINPVNQSVVVIESGTGGIDSLIRELAKDGQPPASKASINAMPSVKIGESGRECPICLEQFEVDGDAKEMPCKHLFHGDCVDKWLKIHGSCPVCRFTMPAEDEEESAKKNENEISVSIFVRASDDSDETPADDSDGSTPTQTATDDDGDHMQS</sequence>
<dbReference type="AlphaFoldDB" id="A0AAW1XFG6"/>
<dbReference type="GO" id="GO:0005737">
    <property type="term" value="C:cytoplasm"/>
    <property type="evidence" value="ECO:0007669"/>
    <property type="project" value="TreeGrafter"/>
</dbReference>
<evidence type="ECO:0000256" key="7">
    <source>
        <dbReference type="ARBA" id="ARBA00022833"/>
    </source>
</evidence>
<dbReference type="FunFam" id="3.30.40.10:FF:000127">
    <property type="entry name" value="E3 ubiquitin-protein ligase RNF181"/>
    <property type="match status" value="1"/>
</dbReference>
<dbReference type="Pfam" id="PF13639">
    <property type="entry name" value="zf-RING_2"/>
    <property type="match status" value="1"/>
</dbReference>
<dbReference type="PANTHER" id="PTHR15710">
    <property type="entry name" value="E3 UBIQUITIN-PROTEIN LIGASE PRAJA"/>
    <property type="match status" value="1"/>
</dbReference>
<keyword evidence="5 8" id="KW-0863">Zinc-finger</keyword>
<dbReference type="InterPro" id="IPR001841">
    <property type="entry name" value="Znf_RING"/>
</dbReference>
<evidence type="ECO:0000256" key="3">
    <source>
        <dbReference type="ARBA" id="ARBA00022679"/>
    </source>
</evidence>
<evidence type="ECO:0000256" key="6">
    <source>
        <dbReference type="ARBA" id="ARBA00022786"/>
    </source>
</evidence>